<organism evidence="2 3">
    <name type="scientific">Rubricella aquisinus</name>
    <dbReference type="NCBI Taxonomy" id="2028108"/>
    <lineage>
        <taxon>Bacteria</taxon>
        <taxon>Pseudomonadati</taxon>
        <taxon>Pseudomonadota</taxon>
        <taxon>Alphaproteobacteria</taxon>
        <taxon>Rhodobacterales</taxon>
        <taxon>Paracoccaceae</taxon>
        <taxon>Rubricella</taxon>
    </lineage>
</organism>
<evidence type="ECO:0000313" key="3">
    <source>
        <dbReference type="Proteomes" id="UP000553766"/>
    </source>
</evidence>
<feature type="transmembrane region" description="Helical" evidence="1">
    <location>
        <begin position="88"/>
        <end position="109"/>
    </location>
</feature>
<feature type="transmembrane region" description="Helical" evidence="1">
    <location>
        <begin position="9"/>
        <end position="34"/>
    </location>
</feature>
<accession>A0A840WQ49</accession>
<feature type="transmembrane region" description="Helical" evidence="1">
    <location>
        <begin position="148"/>
        <end position="164"/>
    </location>
</feature>
<protein>
    <recommendedName>
        <fullName evidence="4">DUF4386 family protein</fullName>
    </recommendedName>
</protein>
<name>A0A840WQ49_9RHOB</name>
<sequence length="229" mass="23265">MTLQKIGGFAALICAATYLFGFAFLVSTFAPLGFGTNSIDGPAVVAFIQSQPGLLILWNTVIYIINAIALALLVAALHGRLKSSRTDFAMVTLVLGIIWATLVIGAGMIGNVAVERAAHLAQTDVSQAVQVWQTLHAVELGLGGGNEIAGGIWIGCVSLAGLLGRTLGQISIGLGLVTAAGGLLTLFPAIGDVAGAVFGLGAIAWFIAIGCSLLFSRSATPLPHGGEVA</sequence>
<proteinExistence type="predicted"/>
<feature type="transmembrane region" description="Helical" evidence="1">
    <location>
        <begin position="171"/>
        <end position="190"/>
    </location>
</feature>
<reference evidence="2 3" key="1">
    <citation type="submission" date="2020-08" db="EMBL/GenBank/DDBJ databases">
        <title>Genomic Encyclopedia of Type Strains, Phase IV (KMG-IV): sequencing the most valuable type-strain genomes for metagenomic binning, comparative biology and taxonomic classification.</title>
        <authorList>
            <person name="Goeker M."/>
        </authorList>
    </citation>
    <scope>NUCLEOTIDE SEQUENCE [LARGE SCALE GENOMIC DNA]</scope>
    <source>
        <strain evidence="2 3">DSM 103377</strain>
    </source>
</reference>
<evidence type="ECO:0008006" key="4">
    <source>
        <dbReference type="Google" id="ProtNLM"/>
    </source>
</evidence>
<comment type="caution">
    <text evidence="2">The sequence shown here is derived from an EMBL/GenBank/DDBJ whole genome shotgun (WGS) entry which is preliminary data.</text>
</comment>
<keyword evidence="3" id="KW-1185">Reference proteome</keyword>
<keyword evidence="1" id="KW-0812">Transmembrane</keyword>
<dbReference type="Proteomes" id="UP000553766">
    <property type="component" value="Unassembled WGS sequence"/>
</dbReference>
<dbReference type="RefSeq" id="WP_184013116.1">
    <property type="nucleotide sequence ID" value="NZ_JACIJS010000014.1"/>
</dbReference>
<feature type="transmembrane region" description="Helical" evidence="1">
    <location>
        <begin position="54"/>
        <end position="76"/>
    </location>
</feature>
<keyword evidence="1" id="KW-1133">Transmembrane helix</keyword>
<gene>
    <name evidence="2" type="ORF">FHS89_003206</name>
</gene>
<keyword evidence="1" id="KW-0472">Membrane</keyword>
<feature type="transmembrane region" description="Helical" evidence="1">
    <location>
        <begin position="196"/>
        <end position="215"/>
    </location>
</feature>
<evidence type="ECO:0000256" key="1">
    <source>
        <dbReference type="SAM" id="Phobius"/>
    </source>
</evidence>
<dbReference type="EMBL" id="JACIJS010000014">
    <property type="protein sequence ID" value="MBB5517159.1"/>
    <property type="molecule type" value="Genomic_DNA"/>
</dbReference>
<evidence type="ECO:0000313" key="2">
    <source>
        <dbReference type="EMBL" id="MBB5517159.1"/>
    </source>
</evidence>
<dbReference type="AlphaFoldDB" id="A0A840WQ49"/>